<protein>
    <recommendedName>
        <fullName evidence="3">Tetratricopeptide repeat protein</fullName>
    </recommendedName>
</protein>
<reference evidence="1" key="1">
    <citation type="submission" date="2021-11" db="EMBL/GenBank/DDBJ databases">
        <authorList>
            <consortium name="Genoscope - CEA"/>
            <person name="William W."/>
        </authorList>
    </citation>
    <scope>NUCLEOTIDE SEQUENCE</scope>
</reference>
<organism evidence="1 2">
    <name type="scientific">Pelagomonas calceolata</name>
    <dbReference type="NCBI Taxonomy" id="35677"/>
    <lineage>
        <taxon>Eukaryota</taxon>
        <taxon>Sar</taxon>
        <taxon>Stramenopiles</taxon>
        <taxon>Ochrophyta</taxon>
        <taxon>Pelagophyceae</taxon>
        <taxon>Pelagomonadales</taxon>
        <taxon>Pelagomonadaceae</taxon>
        <taxon>Pelagomonas</taxon>
    </lineage>
</organism>
<dbReference type="Proteomes" id="UP000789595">
    <property type="component" value="Unassembled WGS sequence"/>
</dbReference>
<comment type="caution">
    <text evidence="1">The sequence shown here is derived from an EMBL/GenBank/DDBJ whole genome shotgun (WGS) entry which is preliminary data.</text>
</comment>
<dbReference type="Gene3D" id="1.25.40.10">
    <property type="entry name" value="Tetratricopeptide repeat domain"/>
    <property type="match status" value="1"/>
</dbReference>
<sequence length="117" mass="13209">QENVTTLQAADNYADTLVKLKRFEEAKSMMRKMVPIARRVLGDRHTTTLRLRWIYAKALYKHGTAEPRDLREALETVEETAPTARRVLGGAHPYVVSMEGSLLTMRATLRARESGAP</sequence>
<dbReference type="OrthoDB" id="5147906at2759"/>
<name>A0A8J2WNI1_9STRA</name>
<accession>A0A8J2WNI1</accession>
<dbReference type="EMBL" id="CAKKNE010000004">
    <property type="protein sequence ID" value="CAH0374295.1"/>
    <property type="molecule type" value="Genomic_DNA"/>
</dbReference>
<evidence type="ECO:0008006" key="3">
    <source>
        <dbReference type="Google" id="ProtNLM"/>
    </source>
</evidence>
<keyword evidence="2" id="KW-1185">Reference proteome</keyword>
<evidence type="ECO:0000313" key="1">
    <source>
        <dbReference type="EMBL" id="CAH0374295.1"/>
    </source>
</evidence>
<proteinExistence type="predicted"/>
<dbReference type="AlphaFoldDB" id="A0A8J2WNI1"/>
<dbReference type="SUPFAM" id="SSF48452">
    <property type="entry name" value="TPR-like"/>
    <property type="match status" value="1"/>
</dbReference>
<gene>
    <name evidence="1" type="ORF">PECAL_4P15680</name>
</gene>
<evidence type="ECO:0000313" key="2">
    <source>
        <dbReference type="Proteomes" id="UP000789595"/>
    </source>
</evidence>
<feature type="non-terminal residue" evidence="1">
    <location>
        <position position="1"/>
    </location>
</feature>
<dbReference type="InterPro" id="IPR011990">
    <property type="entry name" value="TPR-like_helical_dom_sf"/>
</dbReference>
<dbReference type="Pfam" id="PF13374">
    <property type="entry name" value="TPR_10"/>
    <property type="match status" value="1"/>
</dbReference>